<dbReference type="SFLD" id="SFLDS00029">
    <property type="entry name" value="Radical_SAM"/>
    <property type="match status" value="1"/>
</dbReference>
<evidence type="ECO:0000256" key="3">
    <source>
        <dbReference type="ARBA" id="ARBA00022723"/>
    </source>
</evidence>
<dbReference type="InterPro" id="IPR023885">
    <property type="entry name" value="4Fe4S-binding_SPASM_dom"/>
</dbReference>
<dbReference type="Gene3D" id="3.20.20.70">
    <property type="entry name" value="Aldolase class I"/>
    <property type="match status" value="1"/>
</dbReference>
<keyword evidence="2" id="KW-0949">S-adenosyl-L-methionine</keyword>
<evidence type="ECO:0000259" key="7">
    <source>
        <dbReference type="PROSITE" id="PS51918"/>
    </source>
</evidence>
<comment type="caution">
    <text evidence="8">The sequence shown here is derived from an EMBL/GenBank/DDBJ whole genome shotgun (WGS) entry which is preliminary data.</text>
</comment>
<dbReference type="SUPFAM" id="SSF102114">
    <property type="entry name" value="Radical SAM enzymes"/>
    <property type="match status" value="1"/>
</dbReference>
<keyword evidence="3" id="KW-0479">Metal-binding</keyword>
<dbReference type="PROSITE" id="PS51918">
    <property type="entry name" value="RADICAL_SAM"/>
    <property type="match status" value="1"/>
</dbReference>
<evidence type="ECO:0000256" key="5">
    <source>
        <dbReference type="ARBA" id="ARBA00023014"/>
    </source>
</evidence>
<accession>A0ABT3IPC9</accession>
<sequence length="480" mass="55628">MLKPNPYNVLMYVDEYDEFLLFNTLSGGMMVLNKQEGIILSELMTLNHFSATDCQGIEHLYDYLTEKEYLLNREVDIISLLDKHTASNQFRDTGTIYLTIGTTITCNMGCAYCFEFVKPNHTLKDEKVKRQIGVYIEQIITKSGKDIHTLDITWYGGEPLINVAAIVTLSKDLLQLSATYQLTYTAKIITNGIYLTEENVQMLIDNKVGTIQVTIDGAREVHDRKRPLKQKLAENYFRIIRNLSKIPEGIFVTIRLNVDKEVAASIDTLLDDLYEYGIWPQKYKQVNLYPAWLRSYEELEIAEEEQEKRLFADEYFEFKQNLRLNQLRRFNTWADQNNIRKAKLKWDLPVYQSTCPTWASPISLVVDPNGNIHKCWETIHDESVAPSSVFQDYNPAHFAPYTAFNRYTHNDVCRNCKFLPVCDKISCSHEAINNVTPQCSEWKYKLESYLKYQYVVMQEDPAIITAPETKEAVNTGHSNK</sequence>
<dbReference type="Proteomes" id="UP001207742">
    <property type="component" value="Unassembled WGS sequence"/>
</dbReference>
<name>A0ABT3IPC9_9BACT</name>
<evidence type="ECO:0000313" key="9">
    <source>
        <dbReference type="Proteomes" id="UP001207742"/>
    </source>
</evidence>
<dbReference type="PANTHER" id="PTHR43273">
    <property type="entry name" value="ANAEROBIC SULFATASE-MATURATING ENZYME HOMOLOG ASLB-RELATED"/>
    <property type="match status" value="1"/>
</dbReference>
<dbReference type="InterPro" id="IPR023867">
    <property type="entry name" value="Sulphatase_maturase_rSAM"/>
</dbReference>
<keyword evidence="4" id="KW-0408">Iron</keyword>
<dbReference type="CDD" id="cd01335">
    <property type="entry name" value="Radical_SAM"/>
    <property type="match status" value="1"/>
</dbReference>
<dbReference type="InterPro" id="IPR007197">
    <property type="entry name" value="rSAM"/>
</dbReference>
<dbReference type="NCBIfam" id="TIGR04085">
    <property type="entry name" value="rSAM_more_4Fe4S"/>
    <property type="match status" value="1"/>
</dbReference>
<dbReference type="SFLD" id="SFLDG01067">
    <property type="entry name" value="SPASM/twitch_domain_containing"/>
    <property type="match status" value="1"/>
</dbReference>
<dbReference type="InterPro" id="IPR058240">
    <property type="entry name" value="rSAM_sf"/>
</dbReference>
<keyword evidence="5" id="KW-0411">Iron-sulfur</keyword>
<dbReference type="EMBL" id="JAPDNS010000002">
    <property type="protein sequence ID" value="MCW3485807.1"/>
    <property type="molecule type" value="Genomic_DNA"/>
</dbReference>
<evidence type="ECO:0000256" key="2">
    <source>
        <dbReference type="ARBA" id="ARBA00022691"/>
    </source>
</evidence>
<comment type="cofactor">
    <cofactor evidence="1">
        <name>[4Fe-4S] cluster</name>
        <dbReference type="ChEBI" id="CHEBI:49883"/>
    </cofactor>
</comment>
<dbReference type="RefSeq" id="WP_264732612.1">
    <property type="nucleotide sequence ID" value="NZ_JAPDNR010000001.1"/>
</dbReference>
<reference evidence="8 9" key="1">
    <citation type="submission" date="2022-10" db="EMBL/GenBank/DDBJ databases">
        <title>Chitinophaga nivalis PC15 sp. nov., isolated from Pyeongchang county, South Korea.</title>
        <authorList>
            <person name="Trinh H.N."/>
        </authorList>
    </citation>
    <scope>NUCLEOTIDE SEQUENCE [LARGE SCALE GENOMIC DNA]</scope>
    <source>
        <strain evidence="8 9">PC14</strain>
    </source>
</reference>
<organism evidence="8 9">
    <name type="scientific">Chitinophaga nivalis</name>
    <dbReference type="NCBI Taxonomy" id="2991709"/>
    <lineage>
        <taxon>Bacteria</taxon>
        <taxon>Pseudomonadati</taxon>
        <taxon>Bacteroidota</taxon>
        <taxon>Chitinophagia</taxon>
        <taxon>Chitinophagales</taxon>
        <taxon>Chitinophagaceae</taxon>
        <taxon>Chitinophaga</taxon>
    </lineage>
</organism>
<evidence type="ECO:0000256" key="6">
    <source>
        <dbReference type="ARBA" id="ARBA00023601"/>
    </source>
</evidence>
<protein>
    <submittedName>
        <fullName evidence="8">SPASM domain-containing protein</fullName>
    </submittedName>
</protein>
<gene>
    <name evidence="8" type="ORF">OL497_18015</name>
</gene>
<keyword evidence="9" id="KW-1185">Reference proteome</keyword>
<feature type="domain" description="Radical SAM core" evidence="7">
    <location>
        <begin position="90"/>
        <end position="328"/>
    </location>
</feature>
<proteinExistence type="inferred from homology"/>
<comment type="similarity">
    <text evidence="6">Belongs to the radical SAM superfamily. Anaerobic sulfatase-maturating enzyme family.</text>
</comment>
<dbReference type="Pfam" id="PF04055">
    <property type="entry name" value="Radical_SAM"/>
    <property type="match status" value="1"/>
</dbReference>
<evidence type="ECO:0000313" key="8">
    <source>
        <dbReference type="EMBL" id="MCW3485807.1"/>
    </source>
</evidence>
<evidence type="ECO:0000256" key="4">
    <source>
        <dbReference type="ARBA" id="ARBA00023004"/>
    </source>
</evidence>
<evidence type="ECO:0000256" key="1">
    <source>
        <dbReference type="ARBA" id="ARBA00001966"/>
    </source>
</evidence>
<dbReference type="PANTHER" id="PTHR43273:SF3">
    <property type="entry name" value="ANAEROBIC SULFATASE-MATURATING ENZYME HOMOLOG ASLB-RELATED"/>
    <property type="match status" value="1"/>
</dbReference>
<dbReference type="InterPro" id="IPR013785">
    <property type="entry name" value="Aldolase_TIM"/>
</dbReference>